<keyword evidence="1" id="KW-0812">Transmembrane</keyword>
<protein>
    <recommendedName>
        <fullName evidence="4">Lipoprotein LppP</fullName>
    </recommendedName>
</protein>
<keyword evidence="1" id="KW-1133">Transmembrane helix</keyword>
<gene>
    <name evidence="2" type="ORF">MBOE_36080</name>
</gene>
<evidence type="ECO:0000313" key="3">
    <source>
        <dbReference type="Proteomes" id="UP000466683"/>
    </source>
</evidence>
<accession>A0ABN5ZFM2</accession>
<sequence>MVRQGIAESVDMIRLGGPLLKDAIVLIAVSLAIGFALGGLTSSGPPAAAPELPAPPLPRPGVYTVTGPSSDTTPEPYDWTLSGCGPRCLRVHSPEREGEWQLDLSWDSAADRHRGAWVGERVNPGMPCKPGALAQKTGPVPFKYVIRPDLTGFVNMKFSDENPSCWGDTVMRGQELTLKRAKPVWS</sequence>
<keyword evidence="1" id="KW-0472">Membrane</keyword>
<dbReference type="Proteomes" id="UP000466683">
    <property type="component" value="Chromosome"/>
</dbReference>
<evidence type="ECO:0000313" key="2">
    <source>
        <dbReference type="EMBL" id="BBX91959.1"/>
    </source>
</evidence>
<keyword evidence="3" id="KW-1185">Reference proteome</keyword>
<organism evidence="2 3">
    <name type="scientific">Mycolicibacterium boenickei</name>
    <dbReference type="NCBI Taxonomy" id="146017"/>
    <lineage>
        <taxon>Bacteria</taxon>
        <taxon>Bacillati</taxon>
        <taxon>Actinomycetota</taxon>
        <taxon>Actinomycetes</taxon>
        <taxon>Mycobacteriales</taxon>
        <taxon>Mycobacteriaceae</taxon>
        <taxon>Mycolicibacterium</taxon>
    </lineage>
</organism>
<feature type="transmembrane region" description="Helical" evidence="1">
    <location>
        <begin position="20"/>
        <end position="40"/>
    </location>
</feature>
<reference evidence="2 3" key="1">
    <citation type="journal article" date="2019" name="Emerg. Microbes Infect.">
        <title>Comprehensive subspecies identification of 175 nontuberculous mycobacteria species based on 7547 genomic profiles.</title>
        <authorList>
            <person name="Matsumoto Y."/>
            <person name="Kinjo T."/>
            <person name="Motooka D."/>
            <person name="Nabeya D."/>
            <person name="Jung N."/>
            <person name="Uechi K."/>
            <person name="Horii T."/>
            <person name="Iida T."/>
            <person name="Fujita J."/>
            <person name="Nakamura S."/>
        </authorList>
    </citation>
    <scope>NUCLEOTIDE SEQUENCE [LARGE SCALE GENOMIC DNA]</scope>
    <source>
        <strain evidence="2 3">JCM 15653</strain>
    </source>
</reference>
<proteinExistence type="predicted"/>
<evidence type="ECO:0008006" key="4">
    <source>
        <dbReference type="Google" id="ProtNLM"/>
    </source>
</evidence>
<name>A0ABN5ZFM2_9MYCO</name>
<dbReference type="EMBL" id="AP022579">
    <property type="protein sequence ID" value="BBX91959.1"/>
    <property type="molecule type" value="Genomic_DNA"/>
</dbReference>
<evidence type="ECO:0000256" key="1">
    <source>
        <dbReference type="SAM" id="Phobius"/>
    </source>
</evidence>